<proteinExistence type="predicted"/>
<dbReference type="EMBL" id="VYQB01000013">
    <property type="protein sequence ID" value="KAA9014342.1"/>
    <property type="molecule type" value="Genomic_DNA"/>
</dbReference>
<dbReference type="Proteomes" id="UP000325933">
    <property type="component" value="Unassembled WGS sequence"/>
</dbReference>
<dbReference type="AlphaFoldDB" id="A0A5J5HWS4"/>
<dbReference type="Proteomes" id="UP000326364">
    <property type="component" value="Unassembled WGS sequence"/>
</dbReference>
<keyword evidence="5" id="KW-1185">Reference proteome</keyword>
<evidence type="ECO:0000313" key="4">
    <source>
        <dbReference type="Proteomes" id="UP000325933"/>
    </source>
</evidence>
<accession>A0A5J5HWS4</accession>
<feature type="signal peptide" evidence="1">
    <location>
        <begin position="1"/>
        <end position="22"/>
    </location>
</feature>
<dbReference type="EMBL" id="VYQA01000013">
    <property type="protein sequence ID" value="KAA9027431.1"/>
    <property type="molecule type" value="Genomic_DNA"/>
</dbReference>
<name>A0A5J5HWS4_9SPHN</name>
<evidence type="ECO:0000256" key="1">
    <source>
        <dbReference type="SAM" id="SignalP"/>
    </source>
</evidence>
<evidence type="ECO:0008006" key="6">
    <source>
        <dbReference type="Google" id="ProtNLM"/>
    </source>
</evidence>
<comment type="caution">
    <text evidence="3">The sequence shown here is derived from an EMBL/GenBank/DDBJ whole genome shotgun (WGS) entry which is preliminary data.</text>
</comment>
<evidence type="ECO:0000313" key="3">
    <source>
        <dbReference type="EMBL" id="KAA9027431.1"/>
    </source>
</evidence>
<organism evidence="3 4">
    <name type="scientific">Sphingobium limneticum</name>
    <dbReference type="NCBI Taxonomy" id="1007511"/>
    <lineage>
        <taxon>Bacteria</taxon>
        <taxon>Pseudomonadati</taxon>
        <taxon>Pseudomonadota</taxon>
        <taxon>Alphaproteobacteria</taxon>
        <taxon>Sphingomonadales</taxon>
        <taxon>Sphingomonadaceae</taxon>
        <taxon>Sphingobium</taxon>
    </lineage>
</organism>
<keyword evidence="1" id="KW-0732">Signal</keyword>
<evidence type="ECO:0000313" key="5">
    <source>
        <dbReference type="Proteomes" id="UP000326364"/>
    </source>
</evidence>
<sequence length="200" mass="20790">MMRPIASLALMVASLVVTPAFAQSTSDPVSTATFPVTGEVPDLCILGDPRIDGSNASINIASINGRVIRIDTLTDPISLTTRGTEANLAFDAVCNHAYSVSIESRNNGLWRQSVDAPVPAGFANAVPYLASIAWNEKAAELDADARTRSPKAAGFTSLVANSGTLSLKLRILPGTTNIPANAPLLAGDYGDIITVTLGPQ</sequence>
<reference evidence="4 5" key="1">
    <citation type="submission" date="2019-09" db="EMBL/GenBank/DDBJ databases">
        <authorList>
            <person name="Feng G."/>
        </authorList>
    </citation>
    <scope>NUCLEOTIDE SEQUENCE [LARGE SCALE GENOMIC DNA]</scope>
    <source>
        <strain evidence="3 4">KACC 19283</strain>
        <strain evidence="2 5">KACC 19284</strain>
    </source>
</reference>
<dbReference type="RefSeq" id="WP_150426536.1">
    <property type="nucleotide sequence ID" value="NZ_VYQA01000013.1"/>
</dbReference>
<evidence type="ECO:0000313" key="2">
    <source>
        <dbReference type="EMBL" id="KAA9014342.1"/>
    </source>
</evidence>
<protein>
    <recommendedName>
        <fullName evidence="6">Spore coat protein U domain-containing protein</fullName>
    </recommendedName>
</protein>
<gene>
    <name evidence="3" type="ORF">F4U95_17080</name>
    <name evidence="2" type="ORF">F4U96_16955</name>
</gene>
<feature type="chain" id="PRO_5023839144" description="Spore coat protein U domain-containing protein" evidence="1">
    <location>
        <begin position="23"/>
        <end position="200"/>
    </location>
</feature>